<dbReference type="SMART" id="SM01252">
    <property type="entry name" value="KilA-N"/>
    <property type="match status" value="1"/>
</dbReference>
<comment type="caution">
    <text evidence="4">The sequence shown here is derived from an EMBL/GenBank/DDBJ whole genome shotgun (WGS) entry which is preliminary data.</text>
</comment>
<evidence type="ECO:0000256" key="2">
    <source>
        <dbReference type="SAM" id="MobiDB-lite"/>
    </source>
</evidence>
<dbReference type="Pfam" id="PF03374">
    <property type="entry name" value="ANT"/>
    <property type="match status" value="1"/>
</dbReference>
<dbReference type="AlphaFoldDB" id="A0A396C7Y5"/>
<reference evidence="4 5" key="1">
    <citation type="submission" date="2018-08" db="EMBL/GenBank/DDBJ databases">
        <title>A genome reference for cultivated species of the human gut microbiota.</title>
        <authorList>
            <person name="Zou Y."/>
            <person name="Xue W."/>
            <person name="Luo G."/>
        </authorList>
    </citation>
    <scope>NUCLEOTIDE SEQUENCE [LARGE SCALE GENOMIC DNA]</scope>
    <source>
        <strain evidence="4 5">AM18-6</strain>
    </source>
</reference>
<feature type="compositionally biased region" description="Acidic residues" evidence="2">
    <location>
        <begin position="234"/>
        <end position="245"/>
    </location>
</feature>
<dbReference type="InterPro" id="IPR005039">
    <property type="entry name" value="Ant_C"/>
</dbReference>
<organism evidence="4 5">
    <name type="scientific">Bacteroides fragilis</name>
    <dbReference type="NCBI Taxonomy" id="817"/>
    <lineage>
        <taxon>Bacteria</taxon>
        <taxon>Pseudomonadati</taxon>
        <taxon>Bacteroidota</taxon>
        <taxon>Bacteroidia</taxon>
        <taxon>Bacteroidales</taxon>
        <taxon>Bacteroidaceae</taxon>
        <taxon>Bacteroides</taxon>
    </lineage>
</organism>
<feature type="region of interest" description="Disordered" evidence="2">
    <location>
        <begin position="234"/>
        <end position="254"/>
    </location>
</feature>
<name>A0A396C7Y5_BACFG</name>
<dbReference type="PROSITE" id="PS51301">
    <property type="entry name" value="KILA_N"/>
    <property type="match status" value="1"/>
</dbReference>
<gene>
    <name evidence="4" type="ORF">DW228_06210</name>
</gene>
<evidence type="ECO:0000313" key="4">
    <source>
        <dbReference type="EMBL" id="RHH14390.1"/>
    </source>
</evidence>
<sequence>MKKRKGYEVAAFKSKPVRILREGGRNGIWICLYDLCHILKRPMMMETREAMNLCATSTRIIFKKGDKPLFAIRPYDVPKLVYLLKKESKHMEELCNELEGWAASLSGNSKNLFTVDQSYPVTFNYQDKFPITFKTGYGKTFINATEMAKSFGKSPAEWLRLAATSEFRQSLVSSGKSDSFDAQIITMRGSNGATWIEERLALEYARWLSTEFSQWCNAKVHELIAQGYTTIESPEEDTMTDEPDNQENGTANNFPVPKTYAEALKLAAIQQEQIEELKEEAEENKYKVDFYEQFIENRDWFKSSTLADELQITTRALHQFLYEEKICKYENKQWVVHGYHSSLQCEVLYYWTNKKGKSYPYSKIKRWTPAGREYILELWRSKHPETDKKE</sequence>
<dbReference type="Proteomes" id="UP000266644">
    <property type="component" value="Unassembled WGS sequence"/>
</dbReference>
<dbReference type="InterPro" id="IPR017880">
    <property type="entry name" value="KilA_N"/>
</dbReference>
<keyword evidence="1" id="KW-0175">Coiled coil</keyword>
<dbReference type="EMBL" id="QRJE01000008">
    <property type="protein sequence ID" value="RHH14390.1"/>
    <property type="molecule type" value="Genomic_DNA"/>
</dbReference>
<feature type="domain" description="KilA-N" evidence="3">
    <location>
        <begin position="120"/>
        <end position="223"/>
    </location>
</feature>
<dbReference type="RefSeq" id="WP_122330038.1">
    <property type="nucleotide sequence ID" value="NZ_JAQDYY010000001.1"/>
</dbReference>
<dbReference type="Pfam" id="PF04383">
    <property type="entry name" value="KilA-N"/>
    <property type="match status" value="1"/>
</dbReference>
<protein>
    <recommendedName>
        <fullName evidence="3">KilA-N domain-containing protein</fullName>
    </recommendedName>
</protein>
<feature type="coiled-coil region" evidence="1">
    <location>
        <begin position="260"/>
        <end position="287"/>
    </location>
</feature>
<evidence type="ECO:0000256" key="1">
    <source>
        <dbReference type="SAM" id="Coils"/>
    </source>
</evidence>
<dbReference type="InterPro" id="IPR018004">
    <property type="entry name" value="KilA/APSES_HTH"/>
</dbReference>
<accession>A0A396C7Y5</accession>
<dbReference type="GO" id="GO:0003677">
    <property type="term" value="F:DNA binding"/>
    <property type="evidence" value="ECO:0007669"/>
    <property type="project" value="InterPro"/>
</dbReference>
<evidence type="ECO:0000313" key="5">
    <source>
        <dbReference type="Proteomes" id="UP000266644"/>
    </source>
</evidence>
<proteinExistence type="predicted"/>
<evidence type="ECO:0000259" key="3">
    <source>
        <dbReference type="PROSITE" id="PS51301"/>
    </source>
</evidence>